<gene>
    <name evidence="6" type="ORF">YALI1_E39414g</name>
</gene>
<dbReference type="eggNOG" id="ENOG502QQ5A">
    <property type="taxonomic scope" value="Eukaryota"/>
</dbReference>
<feature type="binding site" evidence="2">
    <location>
        <position position="114"/>
    </location>
    <ligand>
        <name>Fe cation</name>
        <dbReference type="ChEBI" id="CHEBI:24875"/>
    </ligand>
</feature>
<name>A0A1D8NL12_YARLL</name>
<feature type="binding site" evidence="2">
    <location>
        <position position="158"/>
    </location>
    <ligand>
        <name>Fe cation</name>
        <dbReference type="ChEBI" id="CHEBI:24875"/>
    </ligand>
</feature>
<evidence type="ECO:0000313" key="7">
    <source>
        <dbReference type="Proteomes" id="UP000182444"/>
    </source>
</evidence>
<protein>
    <recommendedName>
        <fullName evidence="8">RmlC-like cupin domain-containing protein</fullName>
    </recommendedName>
</protein>
<evidence type="ECO:0000256" key="1">
    <source>
        <dbReference type="ARBA" id="ARBA00008416"/>
    </source>
</evidence>
<dbReference type="EMBL" id="CP017557">
    <property type="protein sequence ID" value="AOW06332.1"/>
    <property type="molecule type" value="Genomic_DNA"/>
</dbReference>
<keyword evidence="2" id="KW-0408">Iron</keyword>
<feature type="binding site" evidence="2">
    <location>
        <position position="156"/>
    </location>
    <ligand>
        <name>Fe cation</name>
        <dbReference type="ChEBI" id="CHEBI:24875"/>
    </ligand>
</feature>
<feature type="binding site" evidence="2">
    <location>
        <position position="112"/>
    </location>
    <ligand>
        <name>Fe cation</name>
        <dbReference type="ChEBI" id="CHEBI:24875"/>
    </ligand>
</feature>
<dbReference type="SUPFAM" id="SSF51182">
    <property type="entry name" value="RmlC-like cupins"/>
    <property type="match status" value="1"/>
</dbReference>
<feature type="domain" description="Pirin N-terminal" evidence="4">
    <location>
        <begin position="78"/>
        <end position="178"/>
    </location>
</feature>
<dbReference type="VEuPathDB" id="FungiDB:YALI0_E33297g"/>
<accession>A0A1D8NL12</accession>
<dbReference type="Proteomes" id="UP000182444">
    <property type="component" value="Chromosome 1E"/>
</dbReference>
<dbReference type="InterPro" id="IPR003829">
    <property type="entry name" value="Pirin_N_dom"/>
</dbReference>
<dbReference type="RefSeq" id="XP_504722.3">
    <property type="nucleotide sequence ID" value="XM_504722.3"/>
</dbReference>
<organism evidence="6 7">
    <name type="scientific">Yarrowia lipolytica</name>
    <name type="common">Candida lipolytica</name>
    <dbReference type="NCBI Taxonomy" id="4952"/>
    <lineage>
        <taxon>Eukaryota</taxon>
        <taxon>Fungi</taxon>
        <taxon>Dikarya</taxon>
        <taxon>Ascomycota</taxon>
        <taxon>Saccharomycotina</taxon>
        <taxon>Dipodascomycetes</taxon>
        <taxon>Dipodascales</taxon>
        <taxon>Dipodascales incertae sedis</taxon>
        <taxon>Yarrowia</taxon>
    </lineage>
</organism>
<feature type="domain" description="Pirin C-terminal" evidence="5">
    <location>
        <begin position="244"/>
        <end position="340"/>
    </location>
</feature>
<dbReference type="PIRSF" id="PIRSF006232">
    <property type="entry name" value="Pirin"/>
    <property type="match status" value="1"/>
</dbReference>
<keyword evidence="2" id="KW-0479">Metal-binding</keyword>
<dbReference type="VEuPathDB" id="FungiDB:YALI1_E39414g"/>
<comment type="similarity">
    <text evidence="1 3">Belongs to the pirin family.</text>
</comment>
<dbReference type="CDD" id="cd02247">
    <property type="entry name" value="cupin_pirin_C"/>
    <property type="match status" value="1"/>
</dbReference>
<dbReference type="GO" id="GO:0046872">
    <property type="term" value="F:metal ion binding"/>
    <property type="evidence" value="ECO:0007669"/>
    <property type="project" value="UniProtKB-KW"/>
</dbReference>
<dbReference type="PANTHER" id="PTHR13903:SF8">
    <property type="entry name" value="PIRIN"/>
    <property type="match status" value="1"/>
</dbReference>
<dbReference type="Pfam" id="PF05726">
    <property type="entry name" value="Pirin_C"/>
    <property type="match status" value="1"/>
</dbReference>
<dbReference type="AlphaFoldDB" id="A0A1D8NL12"/>
<dbReference type="Gene3D" id="2.60.120.10">
    <property type="entry name" value="Jelly Rolls"/>
    <property type="match status" value="2"/>
</dbReference>
<comment type="cofactor">
    <cofactor evidence="2">
        <name>Fe cation</name>
        <dbReference type="ChEBI" id="CHEBI:24875"/>
    </cofactor>
    <text evidence="2">Binds 1 Fe cation per subunit.</text>
</comment>
<dbReference type="InterPro" id="IPR011051">
    <property type="entry name" value="RmlC_Cupin_sf"/>
</dbReference>
<dbReference type="CDD" id="cd02909">
    <property type="entry name" value="cupin_pirin_N"/>
    <property type="match status" value="1"/>
</dbReference>
<evidence type="ECO:0000313" key="6">
    <source>
        <dbReference type="EMBL" id="AOW06332.1"/>
    </source>
</evidence>
<dbReference type="Pfam" id="PF02678">
    <property type="entry name" value="Pirin"/>
    <property type="match status" value="1"/>
</dbReference>
<dbReference type="KEGG" id="yli:2911944"/>
<dbReference type="InterPro" id="IPR008778">
    <property type="entry name" value="Pirin_C_dom"/>
</dbReference>
<sequence length="359" mass="39951">MTYILRCISDAQEPYCARLLIGIEEIYKPLSKELHWNISLILNIQTETHAQTTQTMPFTPRKVARKFTAIEQSEGVGARVRRAVGNMQVRNFSPFLLFDHFKVPSTAGFPDHPHRGQETITYVIDGSVDHEDFIGSKGTLNEGDLQFMTAGKGIVHAEMPAPGPDGETKIVEGIQLWVDLPKELKNCDPRYRDLRKDEIPVAESPNKDVVVKVISGESMGVDSVKDLAYTPVWYLDYNIDASKYDGRKLEQTMPHGFNVLLYVMKGGATVDGQVLKTNDVAIFDTAGDGVEFRASETEDSRIIVVGGQILDQPIVQHGPFVSTTREGIMSAMIDYQSGNNGFERAPTWVSEIGKRMTGR</sequence>
<dbReference type="InterPro" id="IPR014710">
    <property type="entry name" value="RmlC-like_jellyroll"/>
</dbReference>
<dbReference type="InterPro" id="IPR012093">
    <property type="entry name" value="Pirin"/>
</dbReference>
<proteinExistence type="inferred from homology"/>
<evidence type="ECO:0000259" key="4">
    <source>
        <dbReference type="Pfam" id="PF02678"/>
    </source>
</evidence>
<evidence type="ECO:0000259" key="5">
    <source>
        <dbReference type="Pfam" id="PF05726"/>
    </source>
</evidence>
<dbReference type="PANTHER" id="PTHR13903">
    <property type="entry name" value="PIRIN-RELATED"/>
    <property type="match status" value="1"/>
</dbReference>
<reference evidence="6 7" key="1">
    <citation type="journal article" date="2016" name="PLoS ONE">
        <title>Sequence Assembly of Yarrowia lipolytica Strain W29/CLIB89 Shows Transposable Element Diversity.</title>
        <authorList>
            <person name="Magnan C."/>
            <person name="Yu J."/>
            <person name="Chang I."/>
            <person name="Jahn E."/>
            <person name="Kanomata Y."/>
            <person name="Wu J."/>
            <person name="Zeller M."/>
            <person name="Oakes M."/>
            <person name="Baldi P."/>
            <person name="Sandmeyer S."/>
        </authorList>
    </citation>
    <scope>NUCLEOTIDE SEQUENCE [LARGE SCALE GENOMIC DNA]</scope>
    <source>
        <strain evidence="7">CLIB89(W29)</strain>
    </source>
</reference>
<evidence type="ECO:0000256" key="2">
    <source>
        <dbReference type="PIRSR" id="PIRSR006232-1"/>
    </source>
</evidence>
<dbReference type="GeneID" id="2911944"/>
<evidence type="ECO:0000256" key="3">
    <source>
        <dbReference type="RuleBase" id="RU003457"/>
    </source>
</evidence>
<evidence type="ECO:0008006" key="8">
    <source>
        <dbReference type="Google" id="ProtNLM"/>
    </source>
</evidence>